<evidence type="ECO:0000313" key="2">
    <source>
        <dbReference type="EMBL" id="THU94155.1"/>
    </source>
</evidence>
<dbReference type="AlphaFoldDB" id="A0A4V4HFA8"/>
<name>A0A4V4HFA8_DENBC</name>
<proteinExistence type="predicted"/>
<protein>
    <submittedName>
        <fullName evidence="2">Uncharacterized protein</fullName>
    </submittedName>
</protein>
<reference evidence="2 3" key="1">
    <citation type="journal article" date="2019" name="Nat. Ecol. Evol.">
        <title>Megaphylogeny resolves global patterns of mushroom evolution.</title>
        <authorList>
            <person name="Varga T."/>
            <person name="Krizsan K."/>
            <person name="Foldi C."/>
            <person name="Dima B."/>
            <person name="Sanchez-Garcia M."/>
            <person name="Sanchez-Ramirez S."/>
            <person name="Szollosi G.J."/>
            <person name="Szarkandi J.G."/>
            <person name="Papp V."/>
            <person name="Albert L."/>
            <person name="Andreopoulos W."/>
            <person name="Angelini C."/>
            <person name="Antonin V."/>
            <person name="Barry K.W."/>
            <person name="Bougher N.L."/>
            <person name="Buchanan P."/>
            <person name="Buyck B."/>
            <person name="Bense V."/>
            <person name="Catcheside P."/>
            <person name="Chovatia M."/>
            <person name="Cooper J."/>
            <person name="Damon W."/>
            <person name="Desjardin D."/>
            <person name="Finy P."/>
            <person name="Geml J."/>
            <person name="Haridas S."/>
            <person name="Hughes K."/>
            <person name="Justo A."/>
            <person name="Karasinski D."/>
            <person name="Kautmanova I."/>
            <person name="Kiss B."/>
            <person name="Kocsube S."/>
            <person name="Kotiranta H."/>
            <person name="LaButti K.M."/>
            <person name="Lechner B.E."/>
            <person name="Liimatainen K."/>
            <person name="Lipzen A."/>
            <person name="Lukacs Z."/>
            <person name="Mihaltcheva S."/>
            <person name="Morgado L.N."/>
            <person name="Niskanen T."/>
            <person name="Noordeloos M.E."/>
            <person name="Ohm R.A."/>
            <person name="Ortiz-Santana B."/>
            <person name="Ovrebo C."/>
            <person name="Racz N."/>
            <person name="Riley R."/>
            <person name="Savchenko A."/>
            <person name="Shiryaev A."/>
            <person name="Soop K."/>
            <person name="Spirin V."/>
            <person name="Szebenyi C."/>
            <person name="Tomsovsky M."/>
            <person name="Tulloss R.E."/>
            <person name="Uehling J."/>
            <person name="Grigoriev I.V."/>
            <person name="Vagvolgyi C."/>
            <person name="Papp T."/>
            <person name="Martin F.M."/>
            <person name="Miettinen O."/>
            <person name="Hibbett D.S."/>
            <person name="Nagy L.G."/>
        </authorList>
    </citation>
    <scope>NUCLEOTIDE SEQUENCE [LARGE SCALE GENOMIC DNA]</scope>
    <source>
        <strain evidence="2 3">CBS 962.96</strain>
    </source>
</reference>
<keyword evidence="3" id="KW-1185">Reference proteome</keyword>
<gene>
    <name evidence="2" type="ORF">K435DRAFT_799106</name>
</gene>
<accession>A0A4V4HFA8</accession>
<evidence type="ECO:0000313" key="3">
    <source>
        <dbReference type="Proteomes" id="UP000297245"/>
    </source>
</evidence>
<dbReference type="Proteomes" id="UP000297245">
    <property type="component" value="Unassembled WGS sequence"/>
</dbReference>
<evidence type="ECO:0000256" key="1">
    <source>
        <dbReference type="SAM" id="MobiDB-lite"/>
    </source>
</evidence>
<organism evidence="2 3">
    <name type="scientific">Dendrothele bispora (strain CBS 962.96)</name>
    <dbReference type="NCBI Taxonomy" id="1314807"/>
    <lineage>
        <taxon>Eukaryota</taxon>
        <taxon>Fungi</taxon>
        <taxon>Dikarya</taxon>
        <taxon>Basidiomycota</taxon>
        <taxon>Agaricomycotina</taxon>
        <taxon>Agaricomycetes</taxon>
        <taxon>Agaricomycetidae</taxon>
        <taxon>Agaricales</taxon>
        <taxon>Agaricales incertae sedis</taxon>
        <taxon>Dendrothele</taxon>
    </lineage>
</organism>
<feature type="region of interest" description="Disordered" evidence="1">
    <location>
        <begin position="85"/>
        <end position="106"/>
    </location>
</feature>
<feature type="region of interest" description="Disordered" evidence="1">
    <location>
        <begin position="118"/>
        <end position="144"/>
    </location>
</feature>
<sequence length="241" mass="26451">MDVVTRFFTSSERNQDTTARAAARTRGVIESDKDAPGIHFQHREYVSANFLEDHSPPLDDEHDGHPAFGASFTVDSLLKASYQSLPKDPDVASDVPPGPSASVLDSSKSAEGINSVLFPISGPDSEQDMLSTKDSLTNEDEDPGRQPGFFGFFTRKRCLSCDKNVWKNQCTTIRFTALSLVSIPLSQLFTGSILEVLSSDFSSEDVLSIERCCHLASQLDAKSASVHFVPTKRKERFLADD</sequence>
<dbReference type="EMBL" id="ML179230">
    <property type="protein sequence ID" value="THU94155.1"/>
    <property type="molecule type" value="Genomic_DNA"/>
</dbReference>